<evidence type="ECO:0000256" key="1">
    <source>
        <dbReference type="ARBA" id="ARBA00004651"/>
    </source>
</evidence>
<feature type="transmembrane region" description="Helical" evidence="17">
    <location>
        <begin position="252"/>
        <end position="273"/>
    </location>
</feature>
<dbReference type="PROSITE" id="PS51093">
    <property type="entry name" value="PTS_EIIA_TYPE_1"/>
    <property type="match status" value="1"/>
</dbReference>
<dbReference type="InterPro" id="IPR001127">
    <property type="entry name" value="PTS_EIIA_1_perm"/>
</dbReference>
<keyword evidence="10 17" id="KW-0472">Membrane</keyword>
<proteinExistence type="predicted"/>
<feature type="domain" description="PTS EIIA type-1" evidence="18">
    <location>
        <begin position="499"/>
        <end position="603"/>
    </location>
</feature>
<dbReference type="PROSITE" id="PS51103">
    <property type="entry name" value="PTS_EIIC_TYPE_1"/>
    <property type="match status" value="1"/>
</dbReference>
<comment type="function">
    <text evidence="12">The phosphoenolpyruvate-dependent sugar phosphotransferase system (sugar PTS), a major carbohydrate active transport system, catalyzes the phosphorylation of incoming sugar substrates concomitantly with their translocation across the cell membrane. This system is involved in sucrose transport.</text>
</comment>
<dbReference type="FunFam" id="2.70.70.10:FF:000001">
    <property type="entry name" value="PTS system glucose-specific IIA component"/>
    <property type="match status" value="1"/>
</dbReference>
<feature type="transmembrane region" description="Helical" evidence="17">
    <location>
        <begin position="430"/>
        <end position="452"/>
    </location>
</feature>
<evidence type="ECO:0000256" key="12">
    <source>
        <dbReference type="ARBA" id="ARBA00045139"/>
    </source>
</evidence>
<dbReference type="FunFam" id="3.30.1360.60:FF:000001">
    <property type="entry name" value="PTS system glucose-specific IIBC component PtsG"/>
    <property type="match status" value="1"/>
</dbReference>
<keyword evidence="3" id="KW-1003">Cell membrane</keyword>
<evidence type="ECO:0000256" key="17">
    <source>
        <dbReference type="SAM" id="Phobius"/>
    </source>
</evidence>
<feature type="domain" description="PTS EIIB type-1" evidence="19">
    <location>
        <begin position="4"/>
        <end position="86"/>
    </location>
</feature>
<evidence type="ECO:0000256" key="15">
    <source>
        <dbReference type="ARBA" id="ARBA00081008"/>
    </source>
</evidence>
<accession>A0A1H9QU18</accession>
<dbReference type="NCBIfam" id="TIGR00830">
    <property type="entry name" value="PTBA"/>
    <property type="match status" value="1"/>
</dbReference>
<dbReference type="InterPro" id="IPR011055">
    <property type="entry name" value="Dup_hybrid_motif"/>
</dbReference>
<dbReference type="PROSITE" id="PS51098">
    <property type="entry name" value="PTS_EIIB_TYPE_1"/>
    <property type="match status" value="1"/>
</dbReference>
<evidence type="ECO:0000256" key="6">
    <source>
        <dbReference type="ARBA" id="ARBA00022683"/>
    </source>
</evidence>
<dbReference type="GO" id="GO:0005886">
    <property type="term" value="C:plasma membrane"/>
    <property type="evidence" value="ECO:0007669"/>
    <property type="project" value="UniProtKB-SubCell"/>
</dbReference>
<dbReference type="Gene3D" id="3.30.1360.60">
    <property type="entry name" value="Glucose permease domain IIB"/>
    <property type="match status" value="1"/>
</dbReference>
<feature type="transmembrane region" description="Helical" evidence="17">
    <location>
        <begin position="293"/>
        <end position="312"/>
    </location>
</feature>
<keyword evidence="8" id="KW-0418">Kinase</keyword>
<feature type="transmembrane region" description="Helical" evidence="17">
    <location>
        <begin position="109"/>
        <end position="136"/>
    </location>
</feature>
<dbReference type="Proteomes" id="UP000198948">
    <property type="component" value="Unassembled WGS sequence"/>
</dbReference>
<evidence type="ECO:0000256" key="9">
    <source>
        <dbReference type="ARBA" id="ARBA00022989"/>
    </source>
</evidence>
<evidence type="ECO:0000256" key="16">
    <source>
        <dbReference type="PROSITE-ProRule" id="PRU00421"/>
    </source>
</evidence>
<keyword evidence="5" id="KW-0808">Transferase</keyword>
<evidence type="ECO:0000256" key="13">
    <source>
        <dbReference type="ARBA" id="ARBA00048931"/>
    </source>
</evidence>
<dbReference type="GO" id="GO:0009401">
    <property type="term" value="P:phosphoenolpyruvate-dependent sugar phosphotransferase system"/>
    <property type="evidence" value="ECO:0007669"/>
    <property type="project" value="UniProtKB-KW"/>
</dbReference>
<dbReference type="Pfam" id="PF00367">
    <property type="entry name" value="PTS_EIIB"/>
    <property type="match status" value="1"/>
</dbReference>
<protein>
    <recommendedName>
        <fullName evidence="14">PTS system sucrose-specific EIIBCA component</fullName>
        <ecNumber evidence="11">2.7.1.211</ecNumber>
    </recommendedName>
    <alternativeName>
        <fullName evidence="15">EIIBCA-Scr</fullName>
    </alternativeName>
</protein>
<comment type="subcellular location">
    <subcellularLocation>
        <location evidence="1">Cell membrane</location>
        <topology evidence="1">Multi-pass membrane protein</topology>
    </subcellularLocation>
</comment>
<dbReference type="PROSITE" id="PS01035">
    <property type="entry name" value="PTS_EIIB_TYPE_1_CYS"/>
    <property type="match status" value="1"/>
</dbReference>
<dbReference type="EC" id="2.7.1.211" evidence="11"/>
<dbReference type="PROSITE" id="PS00371">
    <property type="entry name" value="PTS_EIIA_TYPE_1_HIS"/>
    <property type="match status" value="1"/>
</dbReference>
<evidence type="ECO:0000256" key="11">
    <source>
        <dbReference type="ARBA" id="ARBA00044053"/>
    </source>
</evidence>
<sequence>MNYQELAQTIIEKIGGQQNVSGLTHCATRLRFNLKNEDKALTDDIKNTAGVMGVVSKGGQYQVIIGSDVGSVYKEIVKEIPALDGEQSSSNEKDERGVGSRIIDTITGIFTPILPAITAAGMLKAVLSLLVVFNAIDKLSQTYIIIDFMADAAFYFLPILLAASSAQKFKTNMYLAMMVGGILLHPNFTGMVAAIKEAGEGGIHLFGMPISPVTYGSSVIPIILSVWFMSYVEPIADKVSPKVIKFFSKPLITIAIVGTVSLVVIGPFGYLISDAISNGIKALENFSPWLVPTLIGGLTPLFVATGTHYGLVPIGINNRITNGYDTVIYPGMLASNVGQGAAAMAVGFKSKNSSIKQMASSAGLTGLFGITEPALYGVNLKYKTPLYAAMIGGGLGGLFMGLTKVKNFTGGSPGLITLPSYIGDDTLQHLYFACIGAAISIVISFALSYMLYKDPVTEEEQATTKDEATTPTTSAISGEIVEVTAPIKGEIVALSAVEDGMFSEEILGKGFAVKPVEGKVYAPVAGTITAVFDSKHAIGLTSESGVELLIHIGIDTVQLNGEGYEYLVGKGQKVQAGDLLIQFDLEKIAEKGYPTITPVVVTNSADFGDIITLTKTLAEPGEQVMKVIR</sequence>
<evidence type="ECO:0000256" key="14">
    <source>
        <dbReference type="ARBA" id="ARBA00074554"/>
    </source>
</evidence>
<dbReference type="InterPro" id="IPR011297">
    <property type="entry name" value="PTS_IIABC_b_glu"/>
</dbReference>
<feature type="transmembrane region" description="Helical" evidence="17">
    <location>
        <begin position="174"/>
        <end position="195"/>
    </location>
</feature>
<keyword evidence="22" id="KW-1185">Reference proteome</keyword>
<keyword evidence="4" id="KW-0762">Sugar transport</keyword>
<dbReference type="GO" id="GO:0090589">
    <property type="term" value="F:protein-phosphocysteine-trehalose phosphotransferase system transporter activity"/>
    <property type="evidence" value="ECO:0007669"/>
    <property type="project" value="TreeGrafter"/>
</dbReference>
<comment type="catalytic activity">
    <reaction evidence="13">
        <text>N(pros)-phospho-L-histidyl-[protein](out) + sucrose = sucrose 6(G)-phosphate(in) + L-histidyl-[protein]</text>
        <dbReference type="Rhea" id="RHEA:49236"/>
        <dbReference type="Rhea" id="RHEA-COMP:9745"/>
        <dbReference type="Rhea" id="RHEA-COMP:9746"/>
        <dbReference type="ChEBI" id="CHEBI:17992"/>
        <dbReference type="ChEBI" id="CHEBI:29979"/>
        <dbReference type="ChEBI" id="CHEBI:64837"/>
        <dbReference type="ChEBI" id="CHEBI:91002"/>
        <dbReference type="EC" id="2.7.1.211"/>
    </reaction>
</comment>
<evidence type="ECO:0000313" key="21">
    <source>
        <dbReference type="EMBL" id="SER63359.1"/>
    </source>
</evidence>
<dbReference type="CDD" id="cd00212">
    <property type="entry name" value="PTS_IIB_glc"/>
    <property type="match status" value="1"/>
</dbReference>
<evidence type="ECO:0000256" key="4">
    <source>
        <dbReference type="ARBA" id="ARBA00022597"/>
    </source>
</evidence>
<keyword evidence="6" id="KW-0598">Phosphotransferase system</keyword>
<dbReference type="SUPFAM" id="SSF55604">
    <property type="entry name" value="Glucose permease domain IIB"/>
    <property type="match status" value="1"/>
</dbReference>
<evidence type="ECO:0000256" key="10">
    <source>
        <dbReference type="ARBA" id="ARBA00023136"/>
    </source>
</evidence>
<feature type="active site" description="Phosphocysteine intermediate; for EIIB activity" evidence="16">
    <location>
        <position position="26"/>
    </location>
</feature>
<keyword evidence="7 17" id="KW-0812">Transmembrane</keyword>
<dbReference type="EMBL" id="FOHA01000002">
    <property type="protein sequence ID" value="SER63359.1"/>
    <property type="molecule type" value="Genomic_DNA"/>
</dbReference>
<evidence type="ECO:0000259" key="18">
    <source>
        <dbReference type="PROSITE" id="PS51093"/>
    </source>
</evidence>
<keyword evidence="9 17" id="KW-1133">Transmembrane helix</keyword>
<evidence type="ECO:0000313" key="22">
    <source>
        <dbReference type="Proteomes" id="UP000198948"/>
    </source>
</evidence>
<dbReference type="NCBIfam" id="TIGR01995">
    <property type="entry name" value="PTS-II-ABC-beta"/>
    <property type="match status" value="1"/>
</dbReference>
<dbReference type="OrthoDB" id="9769191at2"/>
<keyword evidence="2" id="KW-0813">Transport</keyword>
<name>A0A1H9QU18_9LACT</name>
<gene>
    <name evidence="21" type="ORF">SAMN04488559_102255</name>
</gene>
<feature type="transmembrane region" description="Helical" evidence="17">
    <location>
        <begin position="142"/>
        <end position="162"/>
    </location>
</feature>
<evidence type="ECO:0000259" key="19">
    <source>
        <dbReference type="PROSITE" id="PS51098"/>
    </source>
</evidence>
<dbReference type="InterPro" id="IPR036878">
    <property type="entry name" value="Glu_permease_IIB"/>
</dbReference>
<dbReference type="Pfam" id="PF00358">
    <property type="entry name" value="PTS_EIIA_1"/>
    <property type="match status" value="1"/>
</dbReference>
<dbReference type="RefSeq" id="WP_092650192.1">
    <property type="nucleotide sequence ID" value="NZ_FOHA01000002.1"/>
</dbReference>
<evidence type="ECO:0000256" key="8">
    <source>
        <dbReference type="ARBA" id="ARBA00022777"/>
    </source>
</evidence>
<feature type="domain" description="PTS EIIC type-1" evidence="20">
    <location>
        <begin position="104"/>
        <end position="463"/>
    </location>
</feature>
<dbReference type="GO" id="GO:0008982">
    <property type="term" value="F:protein-N(PI)-phosphohistidine-sugar phosphotransferase activity"/>
    <property type="evidence" value="ECO:0007669"/>
    <property type="project" value="InterPro"/>
</dbReference>
<dbReference type="SUPFAM" id="SSF51261">
    <property type="entry name" value="Duplicated hybrid motif"/>
    <property type="match status" value="1"/>
</dbReference>
<dbReference type="GO" id="GO:0016301">
    <property type="term" value="F:kinase activity"/>
    <property type="evidence" value="ECO:0007669"/>
    <property type="project" value="UniProtKB-KW"/>
</dbReference>
<dbReference type="InterPro" id="IPR003352">
    <property type="entry name" value="PTS_EIIC"/>
</dbReference>
<organism evidence="21 22">
    <name type="scientific">Isobaculum melis</name>
    <dbReference type="NCBI Taxonomy" id="142588"/>
    <lineage>
        <taxon>Bacteria</taxon>
        <taxon>Bacillati</taxon>
        <taxon>Bacillota</taxon>
        <taxon>Bacilli</taxon>
        <taxon>Lactobacillales</taxon>
        <taxon>Carnobacteriaceae</taxon>
        <taxon>Isobaculum</taxon>
    </lineage>
</organism>
<dbReference type="InterPro" id="IPR050558">
    <property type="entry name" value="PTS_Sugar-Specific_Components"/>
</dbReference>
<dbReference type="InterPro" id="IPR001996">
    <property type="entry name" value="PTS_IIB_1"/>
</dbReference>
<evidence type="ECO:0000256" key="2">
    <source>
        <dbReference type="ARBA" id="ARBA00022448"/>
    </source>
</evidence>
<dbReference type="PANTHER" id="PTHR30175">
    <property type="entry name" value="PHOSPHOTRANSFERASE SYSTEM TRANSPORT PROTEIN"/>
    <property type="match status" value="1"/>
</dbReference>
<dbReference type="InterPro" id="IPR013013">
    <property type="entry name" value="PTS_EIIC_1"/>
</dbReference>
<dbReference type="STRING" id="142588.SAMN04488559_102255"/>
<evidence type="ECO:0000259" key="20">
    <source>
        <dbReference type="PROSITE" id="PS51103"/>
    </source>
</evidence>
<feature type="transmembrane region" description="Helical" evidence="17">
    <location>
        <begin position="215"/>
        <end position="232"/>
    </location>
</feature>
<feature type="transmembrane region" description="Helical" evidence="17">
    <location>
        <begin position="358"/>
        <end position="378"/>
    </location>
</feature>
<dbReference type="Pfam" id="PF02378">
    <property type="entry name" value="PTS_EIIC"/>
    <property type="match status" value="1"/>
</dbReference>
<evidence type="ECO:0000256" key="3">
    <source>
        <dbReference type="ARBA" id="ARBA00022475"/>
    </source>
</evidence>
<dbReference type="GO" id="GO:0015771">
    <property type="term" value="P:trehalose transport"/>
    <property type="evidence" value="ECO:0007669"/>
    <property type="project" value="TreeGrafter"/>
</dbReference>
<evidence type="ECO:0000256" key="5">
    <source>
        <dbReference type="ARBA" id="ARBA00022679"/>
    </source>
</evidence>
<evidence type="ECO:0000256" key="7">
    <source>
        <dbReference type="ARBA" id="ARBA00022692"/>
    </source>
</evidence>
<dbReference type="Gene3D" id="2.70.70.10">
    <property type="entry name" value="Glucose Permease (Domain IIA)"/>
    <property type="match status" value="1"/>
</dbReference>
<reference evidence="21 22" key="1">
    <citation type="submission" date="2016-10" db="EMBL/GenBank/DDBJ databases">
        <authorList>
            <person name="de Groot N.N."/>
        </authorList>
    </citation>
    <scope>NUCLEOTIDE SEQUENCE [LARGE SCALE GENOMIC DNA]</scope>
    <source>
        <strain evidence="21 22">DSM 13760</strain>
    </source>
</reference>
<dbReference type="InterPro" id="IPR018113">
    <property type="entry name" value="PTrfase_EIIB_Cys"/>
</dbReference>
<dbReference type="AlphaFoldDB" id="A0A1H9QU18"/>
<feature type="transmembrane region" description="Helical" evidence="17">
    <location>
        <begin position="384"/>
        <end position="402"/>
    </location>
</feature>
<dbReference type="PANTHER" id="PTHR30175:SF1">
    <property type="entry name" value="PTS SYSTEM ARBUTIN-, CELLOBIOSE-, AND SALICIN-SPECIFIC EIIBC COMPONENT-RELATED"/>
    <property type="match status" value="1"/>
</dbReference>